<dbReference type="InterPro" id="IPR050700">
    <property type="entry name" value="YIM1/Zinc_Alcohol_DH_Fams"/>
</dbReference>
<proteinExistence type="predicted"/>
<feature type="domain" description="Enoyl reductase (ER)" evidence="2">
    <location>
        <begin position="10"/>
        <end position="370"/>
    </location>
</feature>
<protein>
    <submittedName>
        <fullName evidence="3">Alcohol dehydrogenase</fullName>
    </submittedName>
</protein>
<evidence type="ECO:0000259" key="2">
    <source>
        <dbReference type="SMART" id="SM00829"/>
    </source>
</evidence>
<feature type="compositionally biased region" description="Polar residues" evidence="1">
    <location>
        <begin position="1"/>
        <end position="10"/>
    </location>
</feature>
<dbReference type="SMART" id="SM00829">
    <property type="entry name" value="PKS_ER"/>
    <property type="match status" value="1"/>
</dbReference>
<dbReference type="CDD" id="cd05289">
    <property type="entry name" value="MDR_like_2"/>
    <property type="match status" value="1"/>
</dbReference>
<organism evidence="3 4">
    <name type="scientific">Aspergillus sclerotialis</name>
    <dbReference type="NCBI Taxonomy" id="2070753"/>
    <lineage>
        <taxon>Eukaryota</taxon>
        <taxon>Fungi</taxon>
        <taxon>Dikarya</taxon>
        <taxon>Ascomycota</taxon>
        <taxon>Pezizomycotina</taxon>
        <taxon>Eurotiomycetes</taxon>
        <taxon>Eurotiomycetidae</taxon>
        <taxon>Eurotiales</taxon>
        <taxon>Aspergillaceae</taxon>
        <taxon>Aspergillus</taxon>
        <taxon>Aspergillus subgen. Polypaecilum</taxon>
    </lineage>
</organism>
<dbReference type="PANTHER" id="PTHR11695:SF294">
    <property type="entry name" value="RETICULON-4-INTERACTING PROTEIN 1, MITOCHONDRIAL"/>
    <property type="match status" value="1"/>
</dbReference>
<dbReference type="InterPro" id="IPR013154">
    <property type="entry name" value="ADH-like_N"/>
</dbReference>
<dbReference type="GO" id="GO:0005739">
    <property type="term" value="C:mitochondrion"/>
    <property type="evidence" value="ECO:0007669"/>
    <property type="project" value="TreeGrafter"/>
</dbReference>
<gene>
    <name evidence="3" type="ORF">PHISCL_07275</name>
</gene>
<dbReference type="Pfam" id="PF13602">
    <property type="entry name" value="ADH_zinc_N_2"/>
    <property type="match status" value="1"/>
</dbReference>
<dbReference type="AlphaFoldDB" id="A0A3A2ZB57"/>
<dbReference type="GO" id="GO:0016491">
    <property type="term" value="F:oxidoreductase activity"/>
    <property type="evidence" value="ECO:0007669"/>
    <property type="project" value="InterPro"/>
</dbReference>
<evidence type="ECO:0000256" key="1">
    <source>
        <dbReference type="SAM" id="MobiDB-lite"/>
    </source>
</evidence>
<comment type="caution">
    <text evidence="3">The sequence shown here is derived from an EMBL/GenBank/DDBJ whole genome shotgun (WGS) entry which is preliminary data.</text>
</comment>
<reference evidence="4" key="1">
    <citation type="submission" date="2017-02" db="EMBL/GenBank/DDBJ databases">
        <authorList>
            <person name="Tafer H."/>
            <person name="Lopandic K."/>
        </authorList>
    </citation>
    <scope>NUCLEOTIDE SEQUENCE [LARGE SCALE GENOMIC DNA]</scope>
    <source>
        <strain evidence="4">CBS 366.77</strain>
    </source>
</reference>
<name>A0A3A2ZB57_9EURO</name>
<feature type="region of interest" description="Disordered" evidence="1">
    <location>
        <begin position="1"/>
        <end position="22"/>
    </location>
</feature>
<dbReference type="STRING" id="2070753.A0A3A2ZB57"/>
<dbReference type="PANTHER" id="PTHR11695">
    <property type="entry name" value="ALCOHOL DEHYDROGENASE RELATED"/>
    <property type="match status" value="1"/>
</dbReference>
<sequence>MLSLNTTKYSPPSPYQLSELPKPTLGDSNDVIIKVHAASINPIDVKKASGVLKMALKDEFPYKIGYDCAGTVTEIGSNVSNLNVGDQVYTRLPETSRGSCSEFVSCPAKYVALKPPSLSFTDAASIPLAAMTALQALRRYNGDLAGKTVLIPAGLGGTGLFACQLAKHAFKAGKVITTVSTSKIPMVNELLGDGTVDESMPAHLPPSSYQNNQLTDPVIDYTKDDPQNAIEPGTVDFLFDTVGSSMPYLSLMRPDTGCIISVSTLPSGDQLQASSVMQLPHRPVLPMHVRVALNLMDSVRRLRAWRYGVNYSYMFLESSGEDLDYLRELVESEKLRTVVGSTANLRDVEAVKDLCQVVYSGKGGLGKAVIKVVDE</sequence>
<dbReference type="InterPro" id="IPR020843">
    <property type="entry name" value="ER"/>
</dbReference>
<dbReference type="Gene3D" id="3.90.180.10">
    <property type="entry name" value="Medium-chain alcohol dehydrogenases, catalytic domain"/>
    <property type="match status" value="1"/>
</dbReference>
<dbReference type="OrthoDB" id="191139at2759"/>
<dbReference type="Pfam" id="PF08240">
    <property type="entry name" value="ADH_N"/>
    <property type="match status" value="1"/>
</dbReference>
<dbReference type="EMBL" id="MVGC01000312">
    <property type="protein sequence ID" value="RJE20379.1"/>
    <property type="molecule type" value="Genomic_DNA"/>
</dbReference>
<keyword evidence="4" id="KW-1185">Reference proteome</keyword>
<dbReference type="SUPFAM" id="SSF51735">
    <property type="entry name" value="NAD(P)-binding Rossmann-fold domains"/>
    <property type="match status" value="1"/>
</dbReference>
<accession>A0A3A2ZB57</accession>
<dbReference type="Proteomes" id="UP000266188">
    <property type="component" value="Unassembled WGS sequence"/>
</dbReference>
<dbReference type="InterPro" id="IPR011032">
    <property type="entry name" value="GroES-like_sf"/>
</dbReference>
<evidence type="ECO:0000313" key="4">
    <source>
        <dbReference type="Proteomes" id="UP000266188"/>
    </source>
</evidence>
<dbReference type="Gene3D" id="3.40.50.720">
    <property type="entry name" value="NAD(P)-binding Rossmann-like Domain"/>
    <property type="match status" value="1"/>
</dbReference>
<dbReference type="InterPro" id="IPR036291">
    <property type="entry name" value="NAD(P)-bd_dom_sf"/>
</dbReference>
<evidence type="ECO:0000313" key="3">
    <source>
        <dbReference type="EMBL" id="RJE20379.1"/>
    </source>
</evidence>
<dbReference type="SUPFAM" id="SSF50129">
    <property type="entry name" value="GroES-like"/>
    <property type="match status" value="1"/>
</dbReference>